<dbReference type="GO" id="GO:0071268">
    <property type="term" value="P:homocysteine biosynthetic process"/>
    <property type="evidence" value="ECO:0007669"/>
    <property type="project" value="InterPro"/>
</dbReference>
<keyword evidence="3" id="KW-0808">Transferase</keyword>
<dbReference type="UniPathway" id="UPA00051">
    <property type="reaction ID" value="UER00449"/>
</dbReference>
<dbReference type="HAMAP" id="MF_02056">
    <property type="entry name" value="MetZ"/>
    <property type="match status" value="1"/>
</dbReference>
<evidence type="ECO:0000256" key="3">
    <source>
        <dbReference type="HAMAP-Rule" id="MF_02056"/>
    </source>
</evidence>
<gene>
    <name evidence="3" type="primary">metZ</name>
    <name evidence="6" type="ordered locus">RB2501_03145</name>
</gene>
<dbReference type="InterPro" id="IPR015422">
    <property type="entry name" value="PyrdxlP-dep_Trfase_small"/>
</dbReference>
<comment type="subunit">
    <text evidence="3">Homotetramer.</text>
</comment>
<name>A4CPR6_ROBBH</name>
<dbReference type="Pfam" id="PF01053">
    <property type="entry name" value="Cys_Met_Meta_PP"/>
    <property type="match status" value="1"/>
</dbReference>
<dbReference type="HOGENOM" id="CLU_018986_2_3_10"/>
<dbReference type="CDD" id="cd00614">
    <property type="entry name" value="CGS_like"/>
    <property type="match status" value="1"/>
</dbReference>
<comment type="pathway">
    <text evidence="3">Amino-acid biosynthesis; L-methionine biosynthesis via de novo pathway; L-homocysteine from O-succinyl-L-homoserine: step 1/1.</text>
</comment>
<dbReference type="Proteomes" id="UP000009049">
    <property type="component" value="Chromosome"/>
</dbReference>
<dbReference type="PIRSF" id="PIRSF001434">
    <property type="entry name" value="CGS"/>
    <property type="match status" value="1"/>
</dbReference>
<dbReference type="Gene3D" id="3.40.640.10">
    <property type="entry name" value="Type I PLP-dependent aspartate aminotransferase-like (Major domain)"/>
    <property type="match status" value="1"/>
</dbReference>
<dbReference type="GO" id="GO:0071266">
    <property type="term" value="P:'de novo' L-methionine biosynthetic process"/>
    <property type="evidence" value="ECO:0007669"/>
    <property type="project" value="UniProtKB-UniRule"/>
</dbReference>
<dbReference type="STRING" id="313596.RB2501_03145"/>
<dbReference type="FunFam" id="3.90.1150.10:FF:000033">
    <property type="entry name" value="Cystathionine gamma-synthase"/>
    <property type="match status" value="1"/>
</dbReference>
<feature type="modified residue" description="N6-(pyridoxal phosphate)lysine" evidence="3 4">
    <location>
        <position position="215"/>
    </location>
</feature>
<dbReference type="SUPFAM" id="SSF53383">
    <property type="entry name" value="PLP-dependent transferases"/>
    <property type="match status" value="1"/>
</dbReference>
<evidence type="ECO:0000313" key="7">
    <source>
        <dbReference type="Proteomes" id="UP000009049"/>
    </source>
</evidence>
<dbReference type="KEGG" id="rbi:RB2501_03145"/>
<dbReference type="GO" id="GO:0016846">
    <property type="term" value="F:carbon-sulfur lyase activity"/>
    <property type="evidence" value="ECO:0007669"/>
    <property type="project" value="TreeGrafter"/>
</dbReference>
<sequence>MKPKEHQVMKKRHQPETEAIRTQINRTEFLEHSAPLYLSSSFVFEDAEDMRASFAEEKERTIYSRYSNPNTSEWIEKVCKMEGAEDGFAFASGMAAVFSTFAALLNSGDHVVSSRSVFGSTHTLFTQVFPKWNISHSYFRYDRLEEAEALIRPETRILYAESPTNPGVDVLDLEALGQLARKHNLLLVIDNCFATPYLQQPIRFGADLVIHSGTKLMDGQGRVLAGITVGSRELIDRVYRFSRITGPALSPFNAWLLSKSMETLAVRVDRHCENALKIAEFLSSHPKVNWVKYPFLKTHPQYELAKKQMKAGGCVVAFEVQGGVDGGRTFFDQIELLSLSANLGDTRSIVTHPASTTHSKLSPEDRLESGITDGMVRISVGLEHPDDICADLGQALDAVK</sequence>
<dbReference type="InterPro" id="IPR015421">
    <property type="entry name" value="PyrdxlP-dep_Trfase_major"/>
</dbReference>
<dbReference type="GO" id="GO:0005737">
    <property type="term" value="C:cytoplasm"/>
    <property type="evidence" value="ECO:0007669"/>
    <property type="project" value="TreeGrafter"/>
</dbReference>
<protein>
    <recommendedName>
        <fullName evidence="3">O-succinylhomoserine sulfhydrylase</fullName>
        <shortName evidence="3">OSH sulfhydrylase</shortName>
        <shortName evidence="3">OSHS sulfhydrylase</shortName>
        <ecNumber evidence="3">2.5.1.-</ecNumber>
    </recommendedName>
</protein>
<keyword evidence="2 3" id="KW-0663">Pyridoxal phosphate</keyword>
<comment type="similarity">
    <text evidence="3">Belongs to the trans-sulfuration enzymes family. MetZ subfamily.</text>
</comment>
<dbReference type="InterPro" id="IPR015424">
    <property type="entry name" value="PyrdxlP-dep_Trfase"/>
</dbReference>
<dbReference type="eggNOG" id="COG0626">
    <property type="taxonomic scope" value="Bacteria"/>
</dbReference>
<dbReference type="PANTHER" id="PTHR11808:SF80">
    <property type="entry name" value="CYSTATHIONINE GAMMA-LYASE"/>
    <property type="match status" value="1"/>
</dbReference>
<dbReference type="InterPro" id="IPR006234">
    <property type="entry name" value="O-succ-hSer_sulfhydrylase"/>
</dbReference>
<keyword evidence="3" id="KW-0486">Methionine biosynthesis</keyword>
<evidence type="ECO:0000256" key="2">
    <source>
        <dbReference type="ARBA" id="ARBA00022898"/>
    </source>
</evidence>
<comment type="function">
    <text evidence="3">Catalyzes the formation of L-homocysteine from O-succinyl-L-homoserine (OSHS) and hydrogen sulfide.</text>
</comment>
<comment type="cofactor">
    <cofactor evidence="1 3 5">
        <name>pyridoxal 5'-phosphate</name>
        <dbReference type="ChEBI" id="CHEBI:597326"/>
    </cofactor>
</comment>
<evidence type="ECO:0000256" key="4">
    <source>
        <dbReference type="PIRSR" id="PIRSR001434-2"/>
    </source>
</evidence>
<reference evidence="6 7" key="1">
    <citation type="journal article" date="2009" name="J. Bacteriol.">
        <title>Complete genome sequence of Robiginitalea biformata HTCC2501.</title>
        <authorList>
            <person name="Oh H.M."/>
            <person name="Giovannoni S.J."/>
            <person name="Lee K."/>
            <person name="Ferriera S."/>
            <person name="Johnson J."/>
            <person name="Cho J.C."/>
        </authorList>
    </citation>
    <scope>NUCLEOTIDE SEQUENCE [LARGE SCALE GENOMIC DNA]</scope>
    <source>
        <strain evidence="7">ATCC BAA-864 / HTCC2501 / KCTC 12146</strain>
    </source>
</reference>
<accession>A4CPR6</accession>
<keyword evidence="3" id="KW-0028">Amino-acid biosynthesis</keyword>
<dbReference type="EMBL" id="CP001712">
    <property type="protein sequence ID" value="EAR14387.1"/>
    <property type="molecule type" value="Genomic_DNA"/>
</dbReference>
<dbReference type="GO" id="GO:0030170">
    <property type="term" value="F:pyridoxal phosphate binding"/>
    <property type="evidence" value="ECO:0007669"/>
    <property type="project" value="UniProtKB-UniRule"/>
</dbReference>
<keyword evidence="7" id="KW-1185">Reference proteome</keyword>
<dbReference type="AlphaFoldDB" id="A4CPR6"/>
<dbReference type="Gene3D" id="3.90.1150.10">
    <property type="entry name" value="Aspartate Aminotransferase, domain 1"/>
    <property type="match status" value="1"/>
</dbReference>
<evidence type="ECO:0000256" key="1">
    <source>
        <dbReference type="ARBA" id="ARBA00001933"/>
    </source>
</evidence>
<dbReference type="PANTHER" id="PTHR11808">
    <property type="entry name" value="TRANS-SULFURATION ENZYME FAMILY MEMBER"/>
    <property type="match status" value="1"/>
</dbReference>
<comment type="catalytic activity">
    <reaction evidence="3">
        <text>O-succinyl-L-homoserine + hydrogen sulfide = L-homocysteine + succinate</text>
        <dbReference type="Rhea" id="RHEA:27826"/>
        <dbReference type="ChEBI" id="CHEBI:29919"/>
        <dbReference type="ChEBI" id="CHEBI:30031"/>
        <dbReference type="ChEBI" id="CHEBI:57661"/>
        <dbReference type="ChEBI" id="CHEBI:58199"/>
    </reaction>
</comment>
<evidence type="ECO:0000313" key="6">
    <source>
        <dbReference type="EMBL" id="EAR14387.1"/>
    </source>
</evidence>
<dbReference type="FunFam" id="3.40.640.10:FF:000046">
    <property type="entry name" value="Cystathionine gamma-lyase"/>
    <property type="match status" value="1"/>
</dbReference>
<organism evidence="6 7">
    <name type="scientific">Robiginitalea biformata (strain ATCC BAA-864 / DSM 15991 / KCTC 12146 / HTCC2501)</name>
    <dbReference type="NCBI Taxonomy" id="313596"/>
    <lineage>
        <taxon>Bacteria</taxon>
        <taxon>Pseudomonadati</taxon>
        <taxon>Bacteroidota</taxon>
        <taxon>Flavobacteriia</taxon>
        <taxon>Flavobacteriales</taxon>
        <taxon>Flavobacteriaceae</taxon>
        <taxon>Robiginitalea</taxon>
    </lineage>
</organism>
<dbReference type="EC" id="2.5.1.-" evidence="3"/>
<proteinExistence type="inferred from homology"/>
<evidence type="ECO:0000256" key="5">
    <source>
        <dbReference type="RuleBase" id="RU362118"/>
    </source>
</evidence>
<dbReference type="InterPro" id="IPR000277">
    <property type="entry name" value="Cys/Met-Metab_PyrdxlP-dep_enz"/>
</dbReference>
<dbReference type="GO" id="GO:0016765">
    <property type="term" value="F:transferase activity, transferring alkyl or aryl (other than methyl) groups"/>
    <property type="evidence" value="ECO:0007669"/>
    <property type="project" value="UniProtKB-UniRule"/>
</dbReference>
<dbReference type="GO" id="GO:0019346">
    <property type="term" value="P:transsulfuration"/>
    <property type="evidence" value="ECO:0007669"/>
    <property type="project" value="InterPro"/>
</dbReference>